<proteinExistence type="predicted"/>
<dbReference type="SUPFAM" id="SSF47413">
    <property type="entry name" value="lambda repressor-like DNA-binding domains"/>
    <property type="match status" value="1"/>
</dbReference>
<evidence type="ECO:0000313" key="2">
    <source>
        <dbReference type="EMBL" id="KNB54152.1"/>
    </source>
</evidence>
<accession>A0A0K9XN77</accession>
<dbReference type="SMART" id="SM00530">
    <property type="entry name" value="HTH_XRE"/>
    <property type="match status" value="1"/>
</dbReference>
<keyword evidence="3" id="KW-1185">Reference proteome</keyword>
<comment type="caution">
    <text evidence="2">The sequence shown here is derived from an EMBL/GenBank/DDBJ whole genome shotgun (WGS) entry which is preliminary data.</text>
</comment>
<dbReference type="GO" id="GO:0003677">
    <property type="term" value="F:DNA binding"/>
    <property type="evidence" value="ECO:0007669"/>
    <property type="project" value="InterPro"/>
</dbReference>
<dbReference type="PATRIC" id="fig|1678637.3.peg.177"/>
<dbReference type="AlphaFoldDB" id="A0A0K9XN77"/>
<organism evidence="2 3">
    <name type="scientific">Streptomyces caatingaensis</name>
    <dbReference type="NCBI Taxonomy" id="1678637"/>
    <lineage>
        <taxon>Bacteria</taxon>
        <taxon>Bacillati</taxon>
        <taxon>Actinomycetota</taxon>
        <taxon>Actinomycetes</taxon>
        <taxon>Kitasatosporales</taxon>
        <taxon>Streptomycetaceae</taxon>
        <taxon>Streptomyces</taxon>
    </lineage>
</organism>
<dbReference type="InterPro" id="IPR001387">
    <property type="entry name" value="Cro/C1-type_HTH"/>
</dbReference>
<dbReference type="Gene3D" id="1.10.260.40">
    <property type="entry name" value="lambda repressor-like DNA-binding domains"/>
    <property type="match status" value="1"/>
</dbReference>
<gene>
    <name evidence="2" type="ORF">AC230_00845</name>
</gene>
<feature type="domain" description="HTH cro/C1-type" evidence="1">
    <location>
        <begin position="32"/>
        <end position="74"/>
    </location>
</feature>
<dbReference type="Proteomes" id="UP000037288">
    <property type="component" value="Unassembled WGS sequence"/>
</dbReference>
<dbReference type="Pfam" id="PF01381">
    <property type="entry name" value="HTH_3"/>
    <property type="match status" value="1"/>
</dbReference>
<protein>
    <recommendedName>
        <fullName evidence="1">HTH cro/C1-type domain-containing protein</fullName>
    </recommendedName>
</protein>
<sequence length="166" mass="18064">MGEQDAALFAQRLRRLIDVVYPAALGRPYMDTEIAKRTGLSNQYVGKLRKGQSVPSLANAGRLAKLFGVSTDYFLNAPDHPAVRSVERNLRMIENHRAGRAQRVEYRAAGHSVEAEDAALLDDDEVRQIAEGAAELPPTMRGPVRAVIDQLRKATGLGGDGEAGRT</sequence>
<dbReference type="CDD" id="cd00093">
    <property type="entry name" value="HTH_XRE"/>
    <property type="match status" value="1"/>
</dbReference>
<evidence type="ECO:0000313" key="3">
    <source>
        <dbReference type="Proteomes" id="UP000037288"/>
    </source>
</evidence>
<name>A0A0K9XN77_9ACTN</name>
<dbReference type="EMBL" id="LFXA01000002">
    <property type="protein sequence ID" value="KNB54152.1"/>
    <property type="molecule type" value="Genomic_DNA"/>
</dbReference>
<reference evidence="3" key="1">
    <citation type="submission" date="2015-07" db="EMBL/GenBank/DDBJ databases">
        <title>Draft genome sequence of Streptomyces sp. CMAA 1322, a bacterium isolated from Caatinga biome, from dry forest semiarid of Brazil.</title>
        <authorList>
            <person name="Santos S.N."/>
            <person name="Gacesa R."/>
            <person name="Taketani R.G."/>
            <person name="Long P.F."/>
            <person name="Melo I.S."/>
        </authorList>
    </citation>
    <scope>NUCLEOTIDE SEQUENCE [LARGE SCALE GENOMIC DNA]</scope>
    <source>
        <strain evidence="3">CMAA 1322</strain>
    </source>
</reference>
<dbReference type="InterPro" id="IPR010982">
    <property type="entry name" value="Lambda_DNA-bd_dom_sf"/>
</dbReference>
<dbReference type="PROSITE" id="PS50943">
    <property type="entry name" value="HTH_CROC1"/>
    <property type="match status" value="1"/>
</dbReference>
<evidence type="ECO:0000259" key="1">
    <source>
        <dbReference type="PROSITE" id="PS50943"/>
    </source>
</evidence>